<reference evidence="1" key="1">
    <citation type="submission" date="2021-12" db="EMBL/GenBank/DDBJ databases">
        <authorList>
            <person name="Veyrier F.J."/>
        </authorList>
    </citation>
    <scope>NUCLEOTIDE SEQUENCE</scope>
    <source>
        <strain evidence="1">SAG 1488-6</strain>
    </source>
</reference>
<evidence type="ECO:0000313" key="1">
    <source>
        <dbReference type="EMBL" id="UOO93248.1"/>
    </source>
</evidence>
<keyword evidence="2" id="KW-1185">Reference proteome</keyword>
<protein>
    <submittedName>
        <fullName evidence="1">Uncharacterized protein</fullName>
    </submittedName>
</protein>
<name>A0ABY4EBX2_VITST</name>
<sequence length="505" mass="58196">MSIEANQIMNYLLGCFESHQNPKGGWYLEEALRQLTWNKQFDSLQDLDLFFEYHRNHCAQLFSPQSHSQNQRNTILLLSAYIGQVLGHALGEQPIWYSYQKFTETNPQAQQRLPRTLSTSMLLHLGNQWLPPIDLVLKQLSLEVVSTPLSIQVENIILAQQLRHISDPTTWMHIFQQMVYQQAVIPGGLAYADIIEKHKSYWDYSINSLQQLDSILYPIQLEQDFVNHKDQLRPDQINFIFWVGAYLGSTIANLAQCPIYWHNQENISQALNEPTSSAISHLRVAQFGADWHFILGFVNDYLLGKTNQDIHQYAYSIIKTLSNRSQISLNTQQDLPKNNDVLSKKTMLATGFTAAHMLSKLSKQTHLQLDTVLFNGQDIYRKNIAEESVESYWQRNPNKQALLSLGKLSSIYLPIYVTPCVEIKTKICLDQQSPLTITIGFPFLPANHYRGFTILQPYLLNAPPSLQKNLEDAAPYLLLGIQQFERHHAHFWQQYQKKSPPTESI</sequence>
<evidence type="ECO:0000313" key="2">
    <source>
        <dbReference type="Proteomes" id="UP000832034"/>
    </source>
</evidence>
<organism evidence="1 2">
    <name type="scientific">Vitreoscilla stercoraria</name>
    <dbReference type="NCBI Taxonomy" id="61"/>
    <lineage>
        <taxon>Bacteria</taxon>
        <taxon>Pseudomonadati</taxon>
        <taxon>Pseudomonadota</taxon>
        <taxon>Betaproteobacteria</taxon>
        <taxon>Neisseriales</taxon>
        <taxon>Neisseriaceae</taxon>
        <taxon>Vitreoscilla</taxon>
    </lineage>
</organism>
<dbReference type="RefSeq" id="WP_019957584.1">
    <property type="nucleotide sequence ID" value="NZ_CP091512.1"/>
</dbReference>
<gene>
    <name evidence="1" type="ORF">LVJ81_04245</name>
</gene>
<accession>A0ABY4EBX2</accession>
<proteinExistence type="predicted"/>
<dbReference type="Proteomes" id="UP000832034">
    <property type="component" value="Chromosome"/>
</dbReference>
<dbReference type="EMBL" id="CP091512">
    <property type="protein sequence ID" value="UOO93248.1"/>
    <property type="molecule type" value="Genomic_DNA"/>
</dbReference>
<reference evidence="1" key="2">
    <citation type="journal article" date="2022" name="Res Sq">
        <title>Evolution of multicellular longitudinally dividing oral cavity symbionts (Neisseriaceae).</title>
        <authorList>
            <person name="Nyongesa S."/>
            <person name="Weber P."/>
            <person name="Bernet E."/>
            <person name="Pullido F."/>
            <person name="Nieckarz M."/>
            <person name="Delaby M."/>
            <person name="Nieves C."/>
            <person name="Viehboeck T."/>
            <person name="Krause N."/>
            <person name="Rivera-Millot A."/>
            <person name="Nakamura A."/>
            <person name="Vischer N."/>
            <person name="VanNieuwenhze M."/>
            <person name="Brun Y."/>
            <person name="Cava F."/>
            <person name="Bulgheresi S."/>
            <person name="Veyrier F."/>
        </authorList>
    </citation>
    <scope>NUCLEOTIDE SEQUENCE</scope>
    <source>
        <strain evidence="1">SAG 1488-6</strain>
    </source>
</reference>